<evidence type="ECO:0000259" key="1">
    <source>
        <dbReference type="Pfam" id="PF07486"/>
    </source>
</evidence>
<feature type="domain" description="Cell wall hydrolase SleB" evidence="1">
    <location>
        <begin position="101"/>
        <end position="210"/>
    </location>
</feature>
<dbReference type="Pfam" id="PF07486">
    <property type="entry name" value="Hydrolase_2"/>
    <property type="match status" value="1"/>
</dbReference>
<comment type="caution">
    <text evidence="2">The sequence shown here is derived from an EMBL/GenBank/DDBJ whole genome shotgun (WGS) entry which is preliminary data.</text>
</comment>
<proteinExistence type="predicted"/>
<protein>
    <submittedName>
        <fullName evidence="2">Cell wall hydrolase</fullName>
    </submittedName>
</protein>
<dbReference type="InterPro" id="IPR011105">
    <property type="entry name" value="Cell_wall_hydrolase_SleB"/>
</dbReference>
<gene>
    <name evidence="2" type="ORF">ACFFJC_00765</name>
</gene>
<sequence>MVLFATAIIMLPLSPPRSTTGPAFATAIQALPGRVPRPTAPGPAINALGERPAITPQQINAAIPFANKGTERPAPFHLSPSDPAFARALDCLASAMLYEAGESASGQAAVAQVVLNRLRHPAFPHSVCAVVYQGSERTTGCQFTFTCDGSLARKPAASAWSAARTRASAFLTGRIDPSVGLATHYHTDWVHPFWSAALDKIARVETHLFFRWRGGWGRKFAFTHGYAGSEPVIAKLSALSDAHDSRGAGAGLPTLTLAPAAPAIAPDAIEANRRLLGPVDHAMLVDAGGNGGALALESLERCAERVFCKVIGWDRRSRTYGSPDAPAITTIAFLYVRDRRTGVEIVLWDCTRFNRPADAQCLSDRNRQWATFQGSLSRAL</sequence>
<dbReference type="Gene3D" id="1.10.10.2520">
    <property type="entry name" value="Cell wall hydrolase SleB, domain 1"/>
    <property type="match status" value="1"/>
</dbReference>
<reference evidence="2 3" key="1">
    <citation type="submission" date="2024-09" db="EMBL/GenBank/DDBJ databases">
        <authorList>
            <person name="Sun Q."/>
            <person name="Mori K."/>
        </authorList>
    </citation>
    <scope>NUCLEOTIDE SEQUENCE [LARGE SCALE GENOMIC DNA]</scope>
    <source>
        <strain evidence="2 3">CCM 7706</strain>
    </source>
</reference>
<dbReference type="InterPro" id="IPR042047">
    <property type="entry name" value="SleB_dom1"/>
</dbReference>
<keyword evidence="3" id="KW-1185">Reference proteome</keyword>
<dbReference type="RefSeq" id="WP_379485664.1">
    <property type="nucleotide sequence ID" value="NZ_JBHLWK010000001.1"/>
</dbReference>
<organism evidence="2 3">
    <name type="scientific">Novosphingobium soli</name>
    <dbReference type="NCBI Taxonomy" id="574956"/>
    <lineage>
        <taxon>Bacteria</taxon>
        <taxon>Pseudomonadati</taxon>
        <taxon>Pseudomonadota</taxon>
        <taxon>Alphaproteobacteria</taxon>
        <taxon>Sphingomonadales</taxon>
        <taxon>Sphingomonadaceae</taxon>
        <taxon>Novosphingobium</taxon>
    </lineage>
</organism>
<evidence type="ECO:0000313" key="2">
    <source>
        <dbReference type="EMBL" id="MFC0202797.1"/>
    </source>
</evidence>
<accession>A0ABV6CPZ5</accession>
<name>A0ABV6CPZ5_9SPHN</name>
<dbReference type="EMBL" id="JBHLWK010000001">
    <property type="protein sequence ID" value="MFC0202797.1"/>
    <property type="molecule type" value="Genomic_DNA"/>
</dbReference>
<dbReference type="Proteomes" id="UP001589798">
    <property type="component" value="Unassembled WGS sequence"/>
</dbReference>
<evidence type="ECO:0000313" key="3">
    <source>
        <dbReference type="Proteomes" id="UP001589798"/>
    </source>
</evidence>
<dbReference type="GO" id="GO:0016787">
    <property type="term" value="F:hydrolase activity"/>
    <property type="evidence" value="ECO:0007669"/>
    <property type="project" value="UniProtKB-KW"/>
</dbReference>
<keyword evidence="2" id="KW-0378">Hydrolase</keyword>